<dbReference type="Proteomes" id="UP001238603">
    <property type="component" value="Unassembled WGS sequence"/>
</dbReference>
<organism evidence="2 3">
    <name type="scientific">Roseateles subflavus</name>
    <dbReference type="NCBI Taxonomy" id="3053353"/>
    <lineage>
        <taxon>Bacteria</taxon>
        <taxon>Pseudomonadati</taxon>
        <taxon>Pseudomonadota</taxon>
        <taxon>Betaproteobacteria</taxon>
        <taxon>Burkholderiales</taxon>
        <taxon>Sphaerotilaceae</taxon>
        <taxon>Roseateles</taxon>
    </lineage>
</organism>
<evidence type="ECO:0000256" key="1">
    <source>
        <dbReference type="SAM" id="MobiDB-lite"/>
    </source>
</evidence>
<evidence type="ECO:0000313" key="3">
    <source>
        <dbReference type="Proteomes" id="UP001238603"/>
    </source>
</evidence>
<dbReference type="RefSeq" id="WP_285983255.1">
    <property type="nucleotide sequence ID" value="NZ_JASVDS010000004.1"/>
</dbReference>
<feature type="region of interest" description="Disordered" evidence="1">
    <location>
        <begin position="184"/>
        <end position="213"/>
    </location>
</feature>
<protein>
    <submittedName>
        <fullName evidence="2">Uncharacterized protein</fullName>
    </submittedName>
</protein>
<feature type="compositionally biased region" description="Low complexity" evidence="1">
    <location>
        <begin position="191"/>
        <end position="208"/>
    </location>
</feature>
<gene>
    <name evidence="2" type="ORF">QRD43_14705</name>
</gene>
<comment type="caution">
    <text evidence="2">The sequence shown here is derived from an EMBL/GenBank/DDBJ whole genome shotgun (WGS) entry which is preliminary data.</text>
</comment>
<sequence>MSSPHNAQHSAQHNAPQVSQLSGVGDLGVPFDIFIQALTLQLDKAQAAMALKARVGKLPLTFAVKDVQLDLRAFVRMVEDDVWVRPAGPGDAEASSIKLALTTVTKPMIDENAVSYEAYDARLDLKEALGERISTEEQRQLERIGVHTIQQLQELKKSAGADVVARLARMPVNRLQQAMMAATAPRVQRVDSAPAAGSGDGSGPARPRITLSAPSMKAGRLPLVRVNGQTLPVRQAEAMALELSVDPEHLDQEAEIDFGDGETARLRLSSGALGHWTASAGGAPAAAPEPQP</sequence>
<evidence type="ECO:0000313" key="2">
    <source>
        <dbReference type="EMBL" id="MDL5033162.1"/>
    </source>
</evidence>
<name>A0ABT7LLP4_9BURK</name>
<accession>A0ABT7LLP4</accession>
<proteinExistence type="predicted"/>
<dbReference type="EMBL" id="JASVDS010000004">
    <property type="protein sequence ID" value="MDL5033162.1"/>
    <property type="molecule type" value="Genomic_DNA"/>
</dbReference>
<reference evidence="2 3" key="1">
    <citation type="submission" date="2023-06" db="EMBL/GenBank/DDBJ databases">
        <title>Pelomonas sp. APW6 16S ribosomal RNA gene genome sequencing and assembly.</title>
        <authorList>
            <person name="Woo H."/>
        </authorList>
    </citation>
    <scope>NUCLEOTIDE SEQUENCE [LARGE SCALE GENOMIC DNA]</scope>
    <source>
        <strain evidence="2 3">APW6</strain>
    </source>
</reference>
<keyword evidence="3" id="KW-1185">Reference proteome</keyword>